<name>A0A6A5ZKZ4_9PLEO</name>
<sequence length="614" mass="68289">MEIYRVDHHRAQLAKLNEFWTRASPGTAILVEDLCPQLVDMVGEVFRKPHPEIFAEHLHRSGHKADYAWEASSDQWVTAGFRKPFCSIRWYRPVFRHDKSYGVDTSRNIQDILIAEKQESEDRILAGNAEESASDTSRHQAPWMTVRTRKKKRQADPVQITSTTNILRNGISLVVDTAAEAGVQTPFLWEEKATVLVPDHTHNETVLILLDPLPVVQNQTGSVELPYTAHRPHRHPPPLLPELDSPKIRALSNQAGPTSTAYDLEASLRLSSNVTGNLQIADPVESLLRIVCQDVASSFELIDASLERIGALSIDDYELQTNLDKWRLQMASFQKVTNQLVQGFQQFAADFYGPGLPNGVAKLHREVGEKAARLLERIASCQSGLRADMSLLESRRGIAEAESVTRLTELAFIFIPLSFVSSLFSMQVNELSSGVPASKFVAAGCIVLIIIYGLRLAIRARSTVRLQKAVVDKARIYNKLTPSDPIPTTGFLLFCCNAIVAGILAISRFCLKPIVWGGGRMWGVWLSLAAVALIVVPTVWLWGQSGLDLSFKAVGTMIFVPACLLFAWLLLSFLYEDAGWSTAMLVERRVRAARRFYSVRAPSPVSSVPTIRDV</sequence>
<accession>A0A6A5ZKZ4</accession>
<dbReference type="OrthoDB" id="3231000at2759"/>
<feature type="transmembrane region" description="Helical" evidence="1">
    <location>
        <begin position="440"/>
        <end position="458"/>
    </location>
</feature>
<proteinExistence type="predicted"/>
<keyword evidence="1" id="KW-1133">Transmembrane helix</keyword>
<feature type="transmembrane region" description="Helical" evidence="1">
    <location>
        <begin position="554"/>
        <end position="575"/>
    </location>
</feature>
<feature type="transmembrane region" description="Helical" evidence="1">
    <location>
        <begin position="491"/>
        <end position="511"/>
    </location>
</feature>
<protein>
    <submittedName>
        <fullName evidence="2">Uncharacterized protein</fullName>
    </submittedName>
</protein>
<dbReference type="Pfam" id="PF01544">
    <property type="entry name" value="CorA"/>
    <property type="match status" value="1"/>
</dbReference>
<dbReference type="EMBL" id="ML977315">
    <property type="protein sequence ID" value="KAF2119527.1"/>
    <property type="molecule type" value="Genomic_DNA"/>
</dbReference>
<evidence type="ECO:0000313" key="2">
    <source>
        <dbReference type="EMBL" id="KAF2119527.1"/>
    </source>
</evidence>
<keyword evidence="3" id="KW-1185">Reference proteome</keyword>
<dbReference type="AlphaFoldDB" id="A0A6A5ZKZ4"/>
<reference evidence="2" key="1">
    <citation type="journal article" date="2020" name="Stud. Mycol.">
        <title>101 Dothideomycetes genomes: a test case for predicting lifestyles and emergence of pathogens.</title>
        <authorList>
            <person name="Haridas S."/>
            <person name="Albert R."/>
            <person name="Binder M."/>
            <person name="Bloem J."/>
            <person name="Labutti K."/>
            <person name="Salamov A."/>
            <person name="Andreopoulos B."/>
            <person name="Baker S."/>
            <person name="Barry K."/>
            <person name="Bills G."/>
            <person name="Bluhm B."/>
            <person name="Cannon C."/>
            <person name="Castanera R."/>
            <person name="Culley D."/>
            <person name="Daum C."/>
            <person name="Ezra D."/>
            <person name="Gonzalez J."/>
            <person name="Henrissat B."/>
            <person name="Kuo A."/>
            <person name="Liang C."/>
            <person name="Lipzen A."/>
            <person name="Lutzoni F."/>
            <person name="Magnuson J."/>
            <person name="Mondo S."/>
            <person name="Nolan M."/>
            <person name="Ohm R."/>
            <person name="Pangilinan J."/>
            <person name="Park H.-J."/>
            <person name="Ramirez L."/>
            <person name="Alfaro M."/>
            <person name="Sun H."/>
            <person name="Tritt A."/>
            <person name="Yoshinaga Y."/>
            <person name="Zwiers L.-H."/>
            <person name="Turgeon B."/>
            <person name="Goodwin S."/>
            <person name="Spatafora J."/>
            <person name="Crous P."/>
            <person name="Grigoriev I."/>
        </authorList>
    </citation>
    <scope>NUCLEOTIDE SEQUENCE</scope>
    <source>
        <strain evidence="2">CBS 627.86</strain>
    </source>
</reference>
<organism evidence="2 3">
    <name type="scientific">Lophiotrema nucula</name>
    <dbReference type="NCBI Taxonomy" id="690887"/>
    <lineage>
        <taxon>Eukaryota</taxon>
        <taxon>Fungi</taxon>
        <taxon>Dikarya</taxon>
        <taxon>Ascomycota</taxon>
        <taxon>Pezizomycotina</taxon>
        <taxon>Dothideomycetes</taxon>
        <taxon>Pleosporomycetidae</taxon>
        <taxon>Pleosporales</taxon>
        <taxon>Lophiotremataceae</taxon>
        <taxon>Lophiotrema</taxon>
    </lineage>
</organism>
<dbReference type="InterPro" id="IPR002523">
    <property type="entry name" value="MgTranspt_CorA/ZnTranspt_ZntB"/>
</dbReference>
<dbReference type="GO" id="GO:0046873">
    <property type="term" value="F:metal ion transmembrane transporter activity"/>
    <property type="evidence" value="ECO:0007669"/>
    <property type="project" value="InterPro"/>
</dbReference>
<keyword evidence="1" id="KW-0472">Membrane</keyword>
<feature type="transmembrane region" description="Helical" evidence="1">
    <location>
        <begin position="523"/>
        <end position="542"/>
    </location>
</feature>
<gene>
    <name evidence="2" type="ORF">BDV96DRAFT_642547</name>
</gene>
<evidence type="ECO:0000256" key="1">
    <source>
        <dbReference type="SAM" id="Phobius"/>
    </source>
</evidence>
<dbReference type="Gene3D" id="1.20.58.340">
    <property type="entry name" value="Magnesium transport protein CorA, transmembrane region"/>
    <property type="match status" value="1"/>
</dbReference>
<dbReference type="Proteomes" id="UP000799770">
    <property type="component" value="Unassembled WGS sequence"/>
</dbReference>
<feature type="transmembrane region" description="Helical" evidence="1">
    <location>
        <begin position="410"/>
        <end position="428"/>
    </location>
</feature>
<dbReference type="GO" id="GO:0016020">
    <property type="term" value="C:membrane"/>
    <property type="evidence" value="ECO:0007669"/>
    <property type="project" value="InterPro"/>
</dbReference>
<keyword evidence="1" id="KW-0812">Transmembrane</keyword>
<evidence type="ECO:0000313" key="3">
    <source>
        <dbReference type="Proteomes" id="UP000799770"/>
    </source>
</evidence>